<keyword evidence="2" id="KW-0812">Transmembrane</keyword>
<evidence type="ECO:0000313" key="4">
    <source>
        <dbReference type="Proteomes" id="UP001642540"/>
    </source>
</evidence>
<dbReference type="EMBL" id="CAXLJM020000031">
    <property type="protein sequence ID" value="CAL8098901.1"/>
    <property type="molecule type" value="Genomic_DNA"/>
</dbReference>
<evidence type="ECO:0000256" key="1">
    <source>
        <dbReference type="SAM" id="MobiDB-lite"/>
    </source>
</evidence>
<keyword evidence="2" id="KW-1133">Transmembrane helix</keyword>
<organism evidence="3 4">
    <name type="scientific">Orchesella dallaii</name>
    <dbReference type="NCBI Taxonomy" id="48710"/>
    <lineage>
        <taxon>Eukaryota</taxon>
        <taxon>Metazoa</taxon>
        <taxon>Ecdysozoa</taxon>
        <taxon>Arthropoda</taxon>
        <taxon>Hexapoda</taxon>
        <taxon>Collembola</taxon>
        <taxon>Entomobryomorpha</taxon>
        <taxon>Entomobryoidea</taxon>
        <taxon>Orchesellidae</taxon>
        <taxon>Orchesellinae</taxon>
        <taxon>Orchesella</taxon>
    </lineage>
</organism>
<evidence type="ECO:0000256" key="2">
    <source>
        <dbReference type="SAM" id="Phobius"/>
    </source>
</evidence>
<proteinExistence type="predicted"/>
<feature type="region of interest" description="Disordered" evidence="1">
    <location>
        <begin position="1"/>
        <end position="24"/>
    </location>
</feature>
<comment type="caution">
    <text evidence="3">The sequence shown here is derived from an EMBL/GenBank/DDBJ whole genome shotgun (WGS) entry which is preliminary data.</text>
</comment>
<dbReference type="Proteomes" id="UP001642540">
    <property type="component" value="Unassembled WGS sequence"/>
</dbReference>
<reference evidence="3 4" key="1">
    <citation type="submission" date="2024-08" db="EMBL/GenBank/DDBJ databases">
        <authorList>
            <person name="Cucini C."/>
            <person name="Frati F."/>
        </authorList>
    </citation>
    <scope>NUCLEOTIDE SEQUENCE [LARGE SCALE GENOMIC DNA]</scope>
</reference>
<evidence type="ECO:0000313" key="3">
    <source>
        <dbReference type="EMBL" id="CAL8098901.1"/>
    </source>
</evidence>
<accession>A0ABP1QD37</accession>
<keyword evidence="2" id="KW-0472">Membrane</keyword>
<feature type="compositionally biased region" description="Basic residues" evidence="1">
    <location>
        <begin position="13"/>
        <end position="23"/>
    </location>
</feature>
<keyword evidence="4" id="KW-1185">Reference proteome</keyword>
<gene>
    <name evidence="3" type="ORF">ODALV1_LOCUS10085</name>
</gene>
<protein>
    <submittedName>
        <fullName evidence="3">Uncharacterized protein</fullName>
    </submittedName>
</protein>
<name>A0ABP1QD37_9HEXA</name>
<sequence>MADDSRNVQQQHLPRRQHQHQKLHSSYLAREKSRNRGAVINAIKVQSAPSSSCIIILEEEKDYPIFWNGENSCALFKWGPFSDGNEEPEFATIHDFLATYVAENYLRKCTMSLQASSTKYINNLRMSDPFSKILDQGKEGKPVTLLLKYASTDDTESGYSKFSLSIREQDNKMVLWDGNQPTCKMVAKLNQADMSLTLEKCLQNYVATGYLSQQCQVFLVKELNDINRKPGGEQLCIISTDDLVNTLFKGNFVSITICCVAKPHPSGTNGQKIDGPDAKQLSSSWTKIPVFLSDATASQWVSKTWAEIREDVRALINTVELTMRDRIITPEVYTNLVEKKNILESAIRRRMRTADEVWRSYTALQNAHSDLLNSNTVTDQAGTSSVLSVFQTPGHSIHSIVTERPSASGFDGDVVGQPRSCLDFLSSTLIRCGMELEFFDNENQGVNRMTGVGIGFVVLVAICSFVYYY</sequence>
<feature type="transmembrane region" description="Helical" evidence="2">
    <location>
        <begin position="449"/>
        <end position="468"/>
    </location>
</feature>